<dbReference type="InterPro" id="IPR006224">
    <property type="entry name" value="PsdUridine_synth_RluA-like_CS"/>
</dbReference>
<gene>
    <name evidence="2" type="ORF">MasN3_10130</name>
</gene>
<dbReference type="Pfam" id="PF00849">
    <property type="entry name" value="PseudoU_synth_2"/>
    <property type="match status" value="1"/>
</dbReference>
<dbReference type="InterPro" id="IPR006145">
    <property type="entry name" value="PsdUridine_synth_RsuA/RluA"/>
</dbReference>
<feature type="domain" description="Pseudouridine synthase RsuA/RluA-like" evidence="1">
    <location>
        <begin position="109"/>
        <end position="256"/>
    </location>
</feature>
<protein>
    <submittedName>
        <fullName evidence="2">Pseudouridine synthase</fullName>
    </submittedName>
</protein>
<name>A0ABN6T5J4_9BURK</name>
<dbReference type="InterPro" id="IPR050188">
    <property type="entry name" value="RluA_PseudoU_synthase"/>
</dbReference>
<keyword evidence="3" id="KW-1185">Reference proteome</keyword>
<evidence type="ECO:0000259" key="1">
    <source>
        <dbReference type="Pfam" id="PF00849"/>
    </source>
</evidence>
<dbReference type="InterPro" id="IPR020103">
    <property type="entry name" value="PsdUridine_synth_cat_dom_sf"/>
</dbReference>
<evidence type="ECO:0000313" key="3">
    <source>
        <dbReference type="Proteomes" id="UP001163336"/>
    </source>
</evidence>
<dbReference type="Gene3D" id="3.30.2350.10">
    <property type="entry name" value="Pseudouridine synthase"/>
    <property type="match status" value="1"/>
</dbReference>
<dbReference type="Proteomes" id="UP001163336">
    <property type="component" value="Chromosome"/>
</dbReference>
<dbReference type="PANTHER" id="PTHR21600">
    <property type="entry name" value="MITOCHONDRIAL RNA PSEUDOURIDINE SYNTHASE"/>
    <property type="match status" value="1"/>
</dbReference>
<evidence type="ECO:0000313" key="2">
    <source>
        <dbReference type="EMBL" id="BDT57519.1"/>
    </source>
</evidence>
<dbReference type="PANTHER" id="PTHR21600:SF84">
    <property type="entry name" value="PSEUDOURIDINE SYNTHASE RSUA_RLUA-LIKE DOMAIN-CONTAINING PROTEIN"/>
    <property type="match status" value="1"/>
</dbReference>
<proteinExistence type="predicted"/>
<sequence>MSKGRKGHQAEANAYVPLPVRDGVAPSYLWITETRAGGMLRFLAERFPDVPEAAWARRLARGEIVDAKGAALAADSPVRQGMRIWYYRELEQAETPIPFRERVLFQDEHLLVADKPHFLPTIPTGRFLHETLLVRLKKQYDLPHLVPIHRLDRETAGVVIFSHNPASRGAYQSMFQKRVVNKVYEALAGPIEGRAFPFTYRSRMQDAEQFFVSEEVPGEPNSETLIELIERRGDVAHYRLHPHTGRKHQLRLHLSALGAPILNDAFYPVALPCKGDDFSAPLQLLARSIAFEDPLSGQPRRFESGFRLDWPPGCRT</sequence>
<accession>A0ABN6T5J4</accession>
<dbReference type="RefSeq" id="WP_281912811.1">
    <property type="nucleotide sequence ID" value="NZ_AP026966.1"/>
</dbReference>
<dbReference type="SUPFAM" id="SSF55120">
    <property type="entry name" value="Pseudouridine synthase"/>
    <property type="match status" value="1"/>
</dbReference>
<dbReference type="EMBL" id="AP026966">
    <property type="protein sequence ID" value="BDT57519.1"/>
    <property type="molecule type" value="Genomic_DNA"/>
</dbReference>
<dbReference type="PROSITE" id="PS01129">
    <property type="entry name" value="PSI_RLU"/>
    <property type="match status" value="1"/>
</dbReference>
<organism evidence="2 3">
    <name type="scientific">Massilia varians</name>
    <dbReference type="NCBI Taxonomy" id="457921"/>
    <lineage>
        <taxon>Bacteria</taxon>
        <taxon>Pseudomonadati</taxon>
        <taxon>Pseudomonadota</taxon>
        <taxon>Betaproteobacteria</taxon>
        <taxon>Burkholderiales</taxon>
        <taxon>Oxalobacteraceae</taxon>
        <taxon>Telluria group</taxon>
        <taxon>Massilia</taxon>
    </lineage>
</organism>
<reference evidence="2" key="1">
    <citation type="submission" date="2022-11" db="EMBL/GenBank/DDBJ databases">
        <title>Isolation and characterization of PLA-degrading bacterium Massilia sp. from Antarctic soil.</title>
        <authorList>
            <person name="Sato K."/>
            <person name="Gomez-Fuentes C."/>
            <person name="Ahmad S.A."/>
            <person name="Zulkharnain A."/>
        </authorList>
    </citation>
    <scope>NUCLEOTIDE SEQUENCE</scope>
    <source>
        <strain evidence="2">N-3</strain>
    </source>
</reference>